<protein>
    <submittedName>
        <fullName evidence="1">Uncharacterized protein</fullName>
    </submittedName>
</protein>
<evidence type="ECO:0000313" key="2">
    <source>
        <dbReference type="Proteomes" id="UP000018130"/>
    </source>
</evidence>
<organism evidence="1 2">
    <name type="scientific">Crocosphaera watsonii WH 0402</name>
    <dbReference type="NCBI Taxonomy" id="1284629"/>
    <lineage>
        <taxon>Bacteria</taxon>
        <taxon>Bacillati</taxon>
        <taxon>Cyanobacteriota</taxon>
        <taxon>Cyanophyceae</taxon>
        <taxon>Oscillatoriophycideae</taxon>
        <taxon>Chroococcales</taxon>
        <taxon>Aphanothecaceae</taxon>
        <taxon>Crocosphaera</taxon>
    </lineage>
</organism>
<dbReference type="Proteomes" id="UP000018130">
    <property type="component" value="Unassembled WGS sequence"/>
</dbReference>
<sequence length="146" mass="16721">MASALSVLNTVNFIQKIREFCNYHEWILNHIDSKSAKLRFQAPSGNTQTLYMLRYEDTVEFSVPSGLAFDNLSEVNGDISTYLLNRNAQRKFGFWCLEKIQEKFVISVMHNAPISLIDVNYFGMISQALVAECDQFELKIAQILNS</sequence>
<dbReference type="RefSeq" id="WP_048323226.1">
    <property type="nucleotide sequence ID" value="NZ_CAQN01000137.1"/>
</dbReference>
<accession>T2JJD6</accession>
<gene>
    <name evidence="1" type="ORF">CWATWH0402_3105</name>
</gene>
<name>T2JJD6_CROWT</name>
<comment type="caution">
    <text evidence="1">The sequence shown here is derived from an EMBL/GenBank/DDBJ whole genome shotgun (WGS) entry which is preliminary data.</text>
</comment>
<proteinExistence type="predicted"/>
<reference evidence="1 2" key="1">
    <citation type="submission" date="2013-01" db="EMBL/GenBank/DDBJ databases">
        <authorList>
            <person name="Bench S."/>
        </authorList>
    </citation>
    <scope>NUCLEOTIDE SEQUENCE [LARGE SCALE GENOMIC DNA]</scope>
    <source>
        <strain evidence="1 2">WH 0402</strain>
    </source>
</reference>
<evidence type="ECO:0000313" key="1">
    <source>
        <dbReference type="EMBL" id="CCQ65241.1"/>
    </source>
</evidence>
<reference evidence="1 2" key="2">
    <citation type="submission" date="2013-09" db="EMBL/GenBank/DDBJ databases">
        <title>Whole genome comparison of six Crocosphaera watsonii strains with differing phenotypes.</title>
        <authorList>
            <person name="Bench S.R."/>
            <person name="Heller P."/>
            <person name="Frank I."/>
            <person name="Arciniega M."/>
            <person name="Shilova I.N."/>
            <person name="Zehr J.P."/>
        </authorList>
    </citation>
    <scope>NUCLEOTIDE SEQUENCE [LARGE SCALE GENOMIC DNA]</scope>
    <source>
        <strain evidence="1 2">WH 0402</strain>
    </source>
</reference>
<dbReference type="AlphaFoldDB" id="T2JJD6"/>
<dbReference type="EMBL" id="CAQN01000137">
    <property type="protein sequence ID" value="CCQ65241.1"/>
    <property type="molecule type" value="Genomic_DNA"/>
</dbReference>